<dbReference type="KEGG" id="bdw:94334699"/>
<dbReference type="PANTHER" id="PTHR46104">
    <property type="entry name" value="GENE 9195-RELATED-RELATED"/>
    <property type="match status" value="1"/>
</dbReference>
<dbReference type="InterPro" id="IPR011641">
    <property type="entry name" value="Tyr-kin_ephrin_A/B_rcpt-like"/>
</dbReference>
<evidence type="ECO:0000313" key="6">
    <source>
        <dbReference type="Proteomes" id="UP001214638"/>
    </source>
</evidence>
<feature type="transmembrane region" description="Helical" evidence="2">
    <location>
        <begin position="2435"/>
        <end position="2454"/>
    </location>
</feature>
<evidence type="ECO:0000313" key="5">
    <source>
        <dbReference type="EMBL" id="KAK2197401.1"/>
    </source>
</evidence>
<keyword evidence="5" id="KW-0808">Transferase</keyword>
<keyword evidence="1" id="KW-0175">Coiled coil</keyword>
<feature type="domain" description="DUF7631" evidence="4">
    <location>
        <begin position="1891"/>
        <end position="1935"/>
    </location>
</feature>
<feature type="transmembrane region" description="Helical" evidence="2">
    <location>
        <begin position="2411"/>
        <end position="2429"/>
    </location>
</feature>
<dbReference type="SUPFAM" id="SSF57184">
    <property type="entry name" value="Growth factor receptor domain"/>
    <property type="match status" value="2"/>
</dbReference>
<reference evidence="5" key="1">
    <citation type="journal article" date="2023" name="Nat. Microbiol.">
        <title>Babesia duncani multi-omics identifies virulence factors and drug targets.</title>
        <authorList>
            <person name="Singh P."/>
            <person name="Lonardi S."/>
            <person name="Liang Q."/>
            <person name="Vydyam P."/>
            <person name="Khabirova E."/>
            <person name="Fang T."/>
            <person name="Gihaz S."/>
            <person name="Thekkiniath J."/>
            <person name="Munshi M."/>
            <person name="Abel S."/>
            <person name="Ciampossin L."/>
            <person name="Batugedara G."/>
            <person name="Gupta M."/>
            <person name="Lu X.M."/>
            <person name="Lenz T."/>
            <person name="Chakravarty S."/>
            <person name="Cornillot E."/>
            <person name="Hu Y."/>
            <person name="Ma W."/>
            <person name="Gonzalez L.M."/>
            <person name="Sanchez S."/>
            <person name="Estrada K."/>
            <person name="Sanchez-Flores A."/>
            <person name="Montero E."/>
            <person name="Harb O.S."/>
            <person name="Le Roch K.G."/>
            <person name="Mamoun C.B."/>
        </authorList>
    </citation>
    <scope>NUCLEOTIDE SEQUENCE</scope>
    <source>
        <strain evidence="5">WA1</strain>
    </source>
</reference>
<gene>
    <name evidence="5" type="ORF">BdWA1_000401</name>
</gene>
<evidence type="ECO:0000259" key="4">
    <source>
        <dbReference type="Pfam" id="PF24634"/>
    </source>
</evidence>
<feature type="transmembrane region" description="Helical" evidence="2">
    <location>
        <begin position="2245"/>
        <end position="2265"/>
    </location>
</feature>
<dbReference type="RefSeq" id="XP_067804243.1">
    <property type="nucleotide sequence ID" value="XM_067945452.1"/>
</dbReference>
<dbReference type="Pfam" id="PF07699">
    <property type="entry name" value="Ephrin_rec_like"/>
    <property type="match status" value="3"/>
</dbReference>
<feature type="transmembrane region" description="Helical" evidence="2">
    <location>
        <begin position="2299"/>
        <end position="2323"/>
    </location>
</feature>
<dbReference type="EMBL" id="JALLKP010000001">
    <property type="protein sequence ID" value="KAK2197401.1"/>
    <property type="molecule type" value="Genomic_DNA"/>
</dbReference>
<feature type="domain" description="Tyrosine-protein kinase ephrin type A/B receptor-like" evidence="3">
    <location>
        <begin position="1672"/>
        <end position="1714"/>
    </location>
</feature>
<feature type="domain" description="Tyrosine-protein kinase ephrin type A/B receptor-like" evidence="3">
    <location>
        <begin position="1432"/>
        <end position="1472"/>
    </location>
</feature>
<keyword evidence="2" id="KW-0812">Transmembrane</keyword>
<keyword evidence="5" id="KW-0675">Receptor</keyword>
<organism evidence="5 6">
    <name type="scientific">Babesia duncani</name>
    <dbReference type="NCBI Taxonomy" id="323732"/>
    <lineage>
        <taxon>Eukaryota</taxon>
        <taxon>Sar</taxon>
        <taxon>Alveolata</taxon>
        <taxon>Apicomplexa</taxon>
        <taxon>Aconoidasida</taxon>
        <taxon>Piroplasmida</taxon>
        <taxon>Babesiidae</taxon>
        <taxon>Babesia</taxon>
    </lineage>
</organism>
<dbReference type="Proteomes" id="UP001214638">
    <property type="component" value="Unassembled WGS sequence"/>
</dbReference>
<dbReference type="CDD" id="cd00185">
    <property type="entry name" value="TNFRSF"/>
    <property type="match status" value="2"/>
</dbReference>
<dbReference type="InterPro" id="IPR009030">
    <property type="entry name" value="Growth_fac_rcpt_cys_sf"/>
</dbReference>
<dbReference type="SMART" id="SM01411">
    <property type="entry name" value="Ephrin_rec_like"/>
    <property type="match status" value="10"/>
</dbReference>
<dbReference type="InterPro" id="IPR056048">
    <property type="entry name" value="CRMPA/B-like_DUF7631"/>
</dbReference>
<name>A0AAD9PM41_9APIC</name>
<dbReference type="Pfam" id="PF24634">
    <property type="entry name" value="DUF7631"/>
    <property type="match status" value="1"/>
</dbReference>
<feature type="transmembrane region" description="Helical" evidence="2">
    <location>
        <begin position="2165"/>
        <end position="2185"/>
    </location>
</feature>
<accession>A0AAD9PM41</accession>
<evidence type="ECO:0000259" key="3">
    <source>
        <dbReference type="Pfam" id="PF07699"/>
    </source>
</evidence>
<feature type="transmembrane region" description="Helical" evidence="2">
    <location>
        <begin position="2060"/>
        <end position="2081"/>
    </location>
</feature>
<sequence>MIWCIAGETCTIGIPKFGKQYYIRKECDSKDDNSPYNLILPTRPGDPAKLEWKKDNNASHRQNRGVFSLCKKISFFMRKLGESDVLKFMIIDKPTLAEGYVDPNNNLVLQLNGTKGITFTVAVCIHSYCTDREVLGKVVMEGVGNTALGSISLNNVVSFYTNFFTLYIRLMQHNVNDRYLELGAVNAFNMAKIDSIFHTVGSEFITLKIVGPSPSKTAYYSVQSMETTTGTVSICGRPSTLWYKLDIPCVVKSESMIFVLPKNLPGHQILICGNTYGKKDTFSLYNIPIAVVNLGAEEMANDLVNFQADGLGMADIRLKQQVHPFSEIMLIDTSITRDEQKVFSYLNPDKYSINSLIYPPQSPLIVRGINKLKNNFNDHEACPYSPILNYVWNIRPKMLKNDKKMHRLVFVPDKAYYLDGPNNTSKWYWSLRKKHFPKLFTGTVRRYVAVLCDRWKHPYCLSEVDYDRVIGYVDACPFSKSNFKAEYYNDELHLTLFSTDEIKSPVIKIVWGNDVQYANFSNMCNQKDGIIILPPKNVNKTTVHQYVSDKVQMGGVYYICYLDNASTKFYNTTWHRILRAKGKSPTINFNDDGIWKFFVILNSPEFATRQRYTISKWVDKDVYMFFPTTGNGKVTFNGVFLSEDLQMPNPNSILKASKDKTLAFPAIEDEGEKDNDLQALFKSINFKDDTKKTPGEEHVNGETLKGNWLPLEQDRWSQIGTYVLYRFSNAPPHDILKVITCAHNRCIDSGNVVRSPEERFYLNKLGNLNDIYTRITLGTLFCLYNKDALQCYGKEQNIRDTFNYNPVLKQDPELKYKYVTFDHETKRLIVVSEGAVILYDNSFTKLVSFNLREKIVNIFSFKKITYMQTSEGVILTYQGADSISERMPKGQAKPNEPVTQVEMSDGKLGMVLFKRNYQVMDQLCIIDAENGSSQRVFFVDNERVLQYHNIATRSDGSSVATIVFKLFIGQYIPGGIGSFLLRGKMLTIQKETHLLLFLYHYGDEVIRVFRVTGSQILFYSNIQVSTNISDFLLTDTYLIALNTNVTPNGEISQYLSQIRLDSTLNLRFYYPTWVHRMQQGIDYTFSPKVMNGKILRYHVKDVESFKSTGLTLDEESGIIKGRLKFVGKMNIEILADGCLGKAVTMLHLISQCTVGFKYVSSKGCIPCPIGTFGDSNDPGYCLSCSDVIKDSTTTEEGTVVSSRCVCRPGYYLSSNKCLKCPAGTFSATYGSTSCSGKCKENETSSVVGASSLNMLGCACKPGYYRKTPTSDCVSCEIGKYCLGGSNAPKRCGTYMTTLGKASSSAEDCLCDKGYEKFKNGCRACPKSSYKDVLGNIACTKCSNESQVFTSRNASTSKTDCRFCKPGFYYDGNRDSCIPCPAISYCPGADLPPITCPKNTLTKKKLATSGSDCVCSKGYGIHSVNRSVSFLENTCSPCPLNTFQHLEGYAIQCMPCPKNTYTASTGSLSISDCLPAPGFYYYREERFHTLATNLETKYKCKNDIKLAITCHEGVNLDYMFSVSVLQPSFESCVNLCKNNVYCKWAYYMNSGSIPHRERILLSLDSTSFVDYWPCKLAMSYENLKLPILPHQGYSVEGINANKNASNIICQINRSSDAIFVSNFLVTQCPRNSYCPGKHFEKFSCPDNSVTSSMGATSVSNCLCLPGFEAIESSTSMMCKPCMEGTYKDSLSNDSCTPCPNKMTTSEVGSVGIAQCTCPSTMYATIDHTNEISLTKKQDSGKVLFFNNGDISSVLGKTNGYKQVVDEASIVCKACPRGYYCSGKWLNIGDAYFHNPPASCPPGSTVPKVTHKASSISKCLCFPGYGIGNNMTENFANCEKCPPGTFKGTYENTPCLGRCGEYALSHPGAESLRDCFCMPGRFMTLHLDDGIEEYKCVKCIEGAICPGGFREGRTPESIKTSETVLFDHAMPYPRIGYTAIFKRKSHNGKSLPWAPSLYNLYITKPPEEEEFENYEHVPDLHPCIYPERCRGTKAYACQKGSQGYSCSQCVKGYDIKYFQSGCTPCSSRLEEVGQLVLPRFMLLFSVWVITYTNRLSNQDGEFSLIPIIKIWYMYVFSLVPLGLQPLTTVSSLRNFYNVYRTIFYKPVSMFVFSDRLGCWTSYIQPIIQCINYLGFPRTIFDGYDSLNYTRLWYLERIVGLLKPLFDMIVFSLLYICYRLISSCVGVVKSDKYKQSYKRALELSKRVWGDDHNVQDLETISSEKNRINIVEQNVTSKNSGDSILIQQLVILLILHFPGIWLNSISMLWCRTIRYKNEDGINVLLHLPDQQCNQNDPLYRFGYIIGASYLGFTLLVILVLLCLLLFSSYHPKSWKSVFQTGYDLNKRWWDIVHLTRQFVLISLIVALYSHDPKGDSEYMRTLAYLVLNFICITLHLILSPYDCRNYNQLEKLESAVFFSILFLAIFVQGSYHYDFSNVAGLPVIIAVYMHFKLIWYALVELGYVKNVTANKYNDGNFLSMLVGHLPHISKIRNNNIYYDYNHDTIVLEGAMLKSSGSRIWDKLVIRPLSKIYRILNHAQWPSRTASNAAYSLESRAYLISCIENAIARSHLVSKNMTLCNAWFYFVVRYSYWYCHCHHLDVDLDELTDEELLHKMVFLHFFPSGDLETDSLVTQFMLKVPLGRLSSHAAFHHHGSPCDGDCSILRIESDDRRIKEVVESLLVESLFHVGFYDETAISLNEFYYALLSMNHINNAIIYRMFKAFKVYSTFLKNKQHYEVIHEAKILNDGIKQMKARIDSQGGSGAMVNQQYVISHQIENVKHEISEIEKAIDREQQVIMAARAAAAVALNLHLGIDKIVTEEITNEDILNAIKM</sequence>
<proteinExistence type="predicted"/>
<evidence type="ECO:0000256" key="2">
    <source>
        <dbReference type="SAM" id="Phobius"/>
    </source>
</evidence>
<dbReference type="GO" id="GO:0016301">
    <property type="term" value="F:kinase activity"/>
    <property type="evidence" value="ECO:0007669"/>
    <property type="project" value="UniProtKB-KW"/>
</dbReference>
<feature type="transmembrane region" description="Helical" evidence="2">
    <location>
        <begin position="2377"/>
        <end position="2399"/>
    </location>
</feature>
<protein>
    <submittedName>
        <fullName evidence="5">Bifunctional Tyrosine-protein kinase ephrin type A-B receptor-like/Growth factor receptor cysteine-rich domain superfamily</fullName>
    </submittedName>
</protein>
<keyword evidence="6" id="KW-1185">Reference proteome</keyword>
<dbReference type="GeneID" id="94334699"/>
<evidence type="ECO:0000256" key="1">
    <source>
        <dbReference type="SAM" id="Coils"/>
    </source>
</evidence>
<feature type="coiled-coil region" evidence="1">
    <location>
        <begin position="2772"/>
        <end position="2799"/>
    </location>
</feature>
<feature type="transmembrane region" description="Helical" evidence="2">
    <location>
        <begin position="2344"/>
        <end position="2365"/>
    </location>
</feature>
<keyword evidence="5" id="KW-0418">Kinase</keyword>
<comment type="caution">
    <text evidence="5">The sequence shown here is derived from an EMBL/GenBank/DDBJ whole genome shotgun (WGS) entry which is preliminary data.</text>
</comment>
<keyword evidence="2" id="KW-1133">Transmembrane helix</keyword>
<keyword evidence="2" id="KW-0472">Membrane</keyword>
<feature type="domain" description="Tyrosine-protein kinase ephrin type A/B receptor-like" evidence="3">
    <location>
        <begin position="1319"/>
        <end position="1360"/>
    </location>
</feature>
<dbReference type="PANTHER" id="PTHR46104:SF1">
    <property type="entry name" value="GENE 9195-RELATED"/>
    <property type="match status" value="1"/>
</dbReference>
<dbReference type="Gene3D" id="2.10.50.10">
    <property type="entry name" value="Tumor Necrosis Factor Receptor, subunit A, domain 2"/>
    <property type="match status" value="5"/>
</dbReference>